<dbReference type="GO" id="GO:0009245">
    <property type="term" value="P:lipid A biosynthetic process"/>
    <property type="evidence" value="ECO:0007669"/>
    <property type="project" value="TreeGrafter"/>
</dbReference>
<feature type="transmembrane region" description="Helical" evidence="3">
    <location>
        <begin position="6"/>
        <end position="24"/>
    </location>
</feature>
<feature type="transmembrane region" description="Helical" evidence="3">
    <location>
        <begin position="36"/>
        <end position="54"/>
    </location>
</feature>
<accession>A0A9D9NQ66</accession>
<evidence type="ECO:0000313" key="6">
    <source>
        <dbReference type="Proteomes" id="UP000823772"/>
    </source>
</evidence>
<dbReference type="GO" id="GO:0016020">
    <property type="term" value="C:membrane"/>
    <property type="evidence" value="ECO:0007669"/>
    <property type="project" value="GOC"/>
</dbReference>
<evidence type="ECO:0000259" key="4">
    <source>
        <dbReference type="Pfam" id="PF00149"/>
    </source>
</evidence>
<protein>
    <submittedName>
        <fullName evidence="5">Metallophosphoesterase</fullName>
    </submittedName>
</protein>
<reference evidence="5" key="1">
    <citation type="submission" date="2020-10" db="EMBL/GenBank/DDBJ databases">
        <authorList>
            <person name="Gilroy R."/>
        </authorList>
    </citation>
    <scope>NUCLEOTIDE SEQUENCE</scope>
    <source>
        <strain evidence="5">B3-2255</strain>
    </source>
</reference>
<evidence type="ECO:0000256" key="2">
    <source>
        <dbReference type="ARBA" id="ARBA00022801"/>
    </source>
</evidence>
<dbReference type="GO" id="GO:0046872">
    <property type="term" value="F:metal ion binding"/>
    <property type="evidence" value="ECO:0007669"/>
    <property type="project" value="UniProtKB-KW"/>
</dbReference>
<keyword evidence="2" id="KW-0378">Hydrolase</keyword>
<dbReference type="PANTHER" id="PTHR31302">
    <property type="entry name" value="TRANSMEMBRANE PROTEIN WITH METALLOPHOSPHOESTERASE DOMAIN-RELATED"/>
    <property type="match status" value="1"/>
</dbReference>
<dbReference type="InterPro" id="IPR004843">
    <property type="entry name" value="Calcineurin-like_PHP"/>
</dbReference>
<reference evidence="5" key="2">
    <citation type="journal article" date="2021" name="PeerJ">
        <title>Extensive microbial diversity within the chicken gut microbiome revealed by metagenomics and culture.</title>
        <authorList>
            <person name="Gilroy R."/>
            <person name="Ravi A."/>
            <person name="Getino M."/>
            <person name="Pursley I."/>
            <person name="Horton D.L."/>
            <person name="Alikhan N.F."/>
            <person name="Baker D."/>
            <person name="Gharbi K."/>
            <person name="Hall N."/>
            <person name="Watson M."/>
            <person name="Adriaenssens E.M."/>
            <person name="Foster-Nyarko E."/>
            <person name="Jarju S."/>
            <person name="Secka A."/>
            <person name="Antonio M."/>
            <person name="Oren A."/>
            <person name="Chaudhuri R.R."/>
            <person name="La Ragione R."/>
            <person name="Hildebrand F."/>
            <person name="Pallen M.J."/>
        </authorList>
    </citation>
    <scope>NUCLEOTIDE SEQUENCE</scope>
    <source>
        <strain evidence="5">B3-2255</strain>
    </source>
</reference>
<keyword evidence="3" id="KW-1133">Transmembrane helix</keyword>
<feature type="transmembrane region" description="Helical" evidence="3">
    <location>
        <begin position="60"/>
        <end position="81"/>
    </location>
</feature>
<evidence type="ECO:0000256" key="3">
    <source>
        <dbReference type="SAM" id="Phobius"/>
    </source>
</evidence>
<feature type="domain" description="Calcineurin-like phosphoesterase" evidence="4">
    <location>
        <begin position="140"/>
        <end position="319"/>
    </location>
</feature>
<keyword evidence="3" id="KW-0812">Transmembrane</keyword>
<gene>
    <name evidence="5" type="ORF">IAC87_05965</name>
</gene>
<dbReference type="PANTHER" id="PTHR31302:SF31">
    <property type="entry name" value="PHOSPHODIESTERASE YAEI"/>
    <property type="match status" value="1"/>
</dbReference>
<dbReference type="InterPro" id="IPR029052">
    <property type="entry name" value="Metallo-depent_PP-like"/>
</dbReference>
<sequence length="379" mass="42118">MVLVFVISSILLSILTDWYIFNVYCRPLPRKRTHFLCWTPSFLTAVSCLSILAFPDFMPASIVLLCVTVPKLMFVLVLFVLRRFRFFRKRPAVSGTVAGLAGLFLLGTTVYGATEGIRHFEVNDVVLYFDTLPDSFDGYRLVQISDIHSGSWPENSSALAEAVSIVNAQKADLVLFTGDIVNATASELLKTMGILGKIKAADGVFSVLGNHDYGTYAEWDSAEAEAANFDSLLVREKAMGWRLLDNEHVFVRRGNDSIAIIGVQNSGEPPFPDYAELDSALHGTDGVFKVLMSHDPTHWRREVLPDTDIELTLSGHTHDMQFSLPGFSPARYFYPEHSGLYEEGGRMLYVNAGLGYLLPIRLGAWPEITVITLRCGPRP</sequence>
<evidence type="ECO:0000256" key="1">
    <source>
        <dbReference type="ARBA" id="ARBA00022723"/>
    </source>
</evidence>
<dbReference type="SUPFAM" id="SSF56300">
    <property type="entry name" value="Metallo-dependent phosphatases"/>
    <property type="match status" value="1"/>
</dbReference>
<name>A0A9D9NQ66_9BACT</name>
<evidence type="ECO:0000313" key="5">
    <source>
        <dbReference type="EMBL" id="MBO8482074.1"/>
    </source>
</evidence>
<dbReference type="Pfam" id="PF00149">
    <property type="entry name" value="Metallophos"/>
    <property type="match status" value="1"/>
</dbReference>
<comment type="caution">
    <text evidence="5">The sequence shown here is derived from an EMBL/GenBank/DDBJ whole genome shotgun (WGS) entry which is preliminary data.</text>
</comment>
<keyword evidence="3" id="KW-0472">Membrane</keyword>
<dbReference type="Proteomes" id="UP000823772">
    <property type="component" value="Unassembled WGS sequence"/>
</dbReference>
<proteinExistence type="predicted"/>
<dbReference type="Gene3D" id="3.60.21.10">
    <property type="match status" value="1"/>
</dbReference>
<dbReference type="AlphaFoldDB" id="A0A9D9NQ66"/>
<feature type="transmembrane region" description="Helical" evidence="3">
    <location>
        <begin position="93"/>
        <end position="113"/>
    </location>
</feature>
<organism evidence="5 6">
    <name type="scientific">Candidatus Merdivivens faecigallinarum</name>
    <dbReference type="NCBI Taxonomy" id="2840871"/>
    <lineage>
        <taxon>Bacteria</taxon>
        <taxon>Pseudomonadati</taxon>
        <taxon>Bacteroidota</taxon>
        <taxon>Bacteroidia</taxon>
        <taxon>Bacteroidales</taxon>
        <taxon>Muribaculaceae</taxon>
        <taxon>Muribaculaceae incertae sedis</taxon>
        <taxon>Candidatus Merdivivens</taxon>
    </lineage>
</organism>
<dbReference type="EMBL" id="JADILY010000125">
    <property type="protein sequence ID" value="MBO8482074.1"/>
    <property type="molecule type" value="Genomic_DNA"/>
</dbReference>
<keyword evidence="1" id="KW-0479">Metal-binding</keyword>
<dbReference type="GO" id="GO:0008758">
    <property type="term" value="F:UDP-2,3-diacylglucosamine hydrolase activity"/>
    <property type="evidence" value="ECO:0007669"/>
    <property type="project" value="TreeGrafter"/>
</dbReference>
<dbReference type="InterPro" id="IPR051158">
    <property type="entry name" value="Metallophosphoesterase_sf"/>
</dbReference>
<dbReference type="CDD" id="cd07385">
    <property type="entry name" value="MPP_YkuE_C"/>
    <property type="match status" value="1"/>
</dbReference>